<dbReference type="Gene3D" id="3.20.110.10">
    <property type="entry name" value="Glycoside hydrolase 38, N terminal domain"/>
    <property type="match status" value="1"/>
</dbReference>
<gene>
    <name evidence="1" type="ORF">PZN02_005543</name>
</gene>
<dbReference type="CDD" id="cd10791">
    <property type="entry name" value="GH38N_AMII_like_1"/>
    <property type="match status" value="1"/>
</dbReference>
<evidence type="ECO:0000313" key="1">
    <source>
        <dbReference type="EMBL" id="WEX90178.1"/>
    </source>
</evidence>
<dbReference type="Proteomes" id="UP001229355">
    <property type="component" value="Chromosome 2"/>
</dbReference>
<protein>
    <submittedName>
        <fullName evidence="1">DUF5054 domain-containing protein</fullName>
    </submittedName>
</protein>
<dbReference type="InterPro" id="IPR027291">
    <property type="entry name" value="Glyco_hydro_38_N_sf"/>
</dbReference>
<sequence>MTARRIHVVFKTHLDIGFTEHAENVRRLYHERFIPQAIATGEHFYAEDPQNPKFIWTTGAWLIWDHLNTRSPQEVARLEKAIGKGVIRWHGLPFTTHSELMSPALFRAGLSYAAELDRRFGKKTIAAKMTDVPGHTRGIVPLMAEAGLKFLHIGVNTACPPPDVPEIFRWRAPGGEEIVVMYQQSYGATHLPEGLSEGLSFAHTNDNIGPQQIHQVVEVLREMGHRHPDAEIRAATLEDYGAFLWEHRERFPVVDMELGDSWIHGGASDPVKIARFRALQRLYDTFEAEGLSPARRDFGRKLTLVAEHTCGVDIKTFLRDETAWDRPAFEVARKGDYRFRYTEASWGEQRTYLGQAVEVLSPEDRTRAEAALRETEVPAAVDVQPLAPTGKVAIDGMEVELDPETGDILALAVGNWRLEGDGRLFSYRYESYDADDVARFMDSYLTDRPEWAILDHGKPGLGEAQTARSASFRPQLIGVARDDGGLVIACRFSGAAQEQLGAPARVDYVVRPTGDGVELAVVLRGKPANRMPEAGFLDVAPKGAHDWEFLKTGLWQEAARTVRRGGGALQAIFAARAALAGGREMTIEPLESPLAGPLGQPFMQFPDRPPAYETGLAFNLHNNKWGTNFPMWWEGDFISRFHIHIDG</sequence>
<dbReference type="EMBL" id="CP120374">
    <property type="protein sequence ID" value="WEX90178.1"/>
    <property type="molecule type" value="Genomic_DNA"/>
</dbReference>
<reference evidence="1 2" key="1">
    <citation type="submission" date="2023-03" db="EMBL/GenBank/DDBJ databases">
        <authorList>
            <person name="Kaur S."/>
            <person name="Espinosa-Saiz D."/>
            <person name="Velazquez E."/>
            <person name="Menendez E."/>
            <person name="diCenzo G.C."/>
        </authorList>
    </citation>
    <scope>NUCLEOTIDE SEQUENCE [LARGE SCALE GENOMIC DNA]</scope>
    <source>
        <strain evidence="1 2">LMG 24692</strain>
    </source>
</reference>
<keyword evidence="2" id="KW-1185">Reference proteome</keyword>
<evidence type="ECO:0000313" key="2">
    <source>
        <dbReference type="Proteomes" id="UP001229355"/>
    </source>
</evidence>
<proteinExistence type="predicted"/>
<dbReference type="InterPro" id="IPR032482">
    <property type="entry name" value="DUF5054"/>
</dbReference>
<name>A0ABY8DMN2_9HYPH</name>
<dbReference type="RefSeq" id="WP_280662145.1">
    <property type="nucleotide sequence ID" value="NZ_CP120374.1"/>
</dbReference>
<dbReference type="Pfam" id="PF16477">
    <property type="entry name" value="DUF5054"/>
    <property type="match status" value="1"/>
</dbReference>
<accession>A0ABY8DMN2</accession>
<dbReference type="SUPFAM" id="SSF88713">
    <property type="entry name" value="Glycoside hydrolase/deacetylase"/>
    <property type="match status" value="1"/>
</dbReference>
<dbReference type="InterPro" id="IPR011330">
    <property type="entry name" value="Glyco_hydro/deAcase_b/a-brl"/>
</dbReference>
<organism evidence="1 2">
    <name type="scientific">Sinorhizobium garamanticum</name>
    <dbReference type="NCBI Taxonomy" id="680247"/>
    <lineage>
        <taxon>Bacteria</taxon>
        <taxon>Pseudomonadati</taxon>
        <taxon>Pseudomonadota</taxon>
        <taxon>Alphaproteobacteria</taxon>
        <taxon>Hyphomicrobiales</taxon>
        <taxon>Rhizobiaceae</taxon>
        <taxon>Sinorhizobium/Ensifer group</taxon>
        <taxon>Sinorhizobium</taxon>
    </lineage>
</organism>